<accession>A0A9W7DE25</accession>
<dbReference type="InterPro" id="IPR018259">
    <property type="entry name" value="Ribosomal_eL21_CS"/>
</dbReference>
<dbReference type="Proteomes" id="UP001165063">
    <property type="component" value="Unassembled WGS sequence"/>
</dbReference>
<dbReference type="AlphaFoldDB" id="A0A9W7DE25"/>
<dbReference type="SUPFAM" id="SSF50104">
    <property type="entry name" value="Translation proteins SH3-like domain"/>
    <property type="match status" value="1"/>
</dbReference>
<dbReference type="GO" id="GO:0006412">
    <property type="term" value="P:translation"/>
    <property type="evidence" value="ECO:0007669"/>
    <property type="project" value="InterPro"/>
</dbReference>
<evidence type="ECO:0000256" key="3">
    <source>
        <dbReference type="ARBA" id="ARBA00023274"/>
    </source>
</evidence>
<dbReference type="PROSITE" id="PS01171">
    <property type="entry name" value="RIBOSOMAL_L21E"/>
    <property type="match status" value="1"/>
</dbReference>
<dbReference type="Gene3D" id="6.10.250.3260">
    <property type="match status" value="1"/>
</dbReference>
<evidence type="ECO:0000313" key="4">
    <source>
        <dbReference type="EMBL" id="GMG21936.1"/>
    </source>
</evidence>
<dbReference type="Gene3D" id="2.30.30.70">
    <property type="entry name" value="Ribosomal protein L21"/>
    <property type="match status" value="1"/>
</dbReference>
<proteinExistence type="inferred from homology"/>
<keyword evidence="5" id="KW-1185">Reference proteome</keyword>
<dbReference type="PANTHER" id="PTHR20981">
    <property type="entry name" value="60S RIBOSOMAL PROTEIN L21"/>
    <property type="match status" value="1"/>
</dbReference>
<keyword evidence="3" id="KW-0687">Ribonucleoprotein</keyword>
<dbReference type="OrthoDB" id="1539250at2759"/>
<dbReference type="GO" id="GO:0003735">
    <property type="term" value="F:structural constituent of ribosome"/>
    <property type="evidence" value="ECO:0007669"/>
    <property type="project" value="InterPro"/>
</dbReference>
<sequence>MGKSHGLRSRTRYAFSRDFKKHGALPMTVYLKTYKVGDIVDIKANGSIQKGMPHKFYHGKTGIIYNVTKSAVGIIINKVVGYRYLEKRINVKIEHIKHSKCRQEFLDRVKLNAAKKAEAKKTGKAVQLKRQPVAPRKARIVKGTPTTLAPVAYETYI</sequence>
<keyword evidence="2" id="KW-0689">Ribosomal protein</keyword>
<dbReference type="FunFam" id="2.30.30.70:FF:000001">
    <property type="entry name" value="60S ribosomal protein L21"/>
    <property type="match status" value="1"/>
</dbReference>
<dbReference type="InterPro" id="IPR008991">
    <property type="entry name" value="Translation_prot_SH3-like_sf"/>
</dbReference>
<name>A0A9W7DE25_AMBMO</name>
<organism evidence="4 5">
    <name type="scientific">Ambrosiozyma monospora</name>
    <name type="common">Yeast</name>
    <name type="synonym">Endomycopsis monosporus</name>
    <dbReference type="NCBI Taxonomy" id="43982"/>
    <lineage>
        <taxon>Eukaryota</taxon>
        <taxon>Fungi</taxon>
        <taxon>Dikarya</taxon>
        <taxon>Ascomycota</taxon>
        <taxon>Saccharomycotina</taxon>
        <taxon>Pichiomycetes</taxon>
        <taxon>Pichiales</taxon>
        <taxon>Pichiaceae</taxon>
        <taxon>Ambrosiozyma</taxon>
    </lineage>
</organism>
<reference evidence="4" key="1">
    <citation type="submission" date="2023-04" db="EMBL/GenBank/DDBJ databases">
        <title>Ambrosiozyma monospora NBRC 1965.</title>
        <authorList>
            <person name="Ichikawa N."/>
            <person name="Sato H."/>
            <person name="Tonouchi N."/>
        </authorList>
    </citation>
    <scope>NUCLEOTIDE SEQUENCE</scope>
    <source>
        <strain evidence="4">NBRC 1965</strain>
    </source>
</reference>
<evidence type="ECO:0000256" key="1">
    <source>
        <dbReference type="ARBA" id="ARBA00008427"/>
    </source>
</evidence>
<dbReference type="EMBL" id="BSXU01000846">
    <property type="protein sequence ID" value="GMG21936.1"/>
    <property type="molecule type" value="Genomic_DNA"/>
</dbReference>
<dbReference type="FunFam" id="6.10.250.3260:FF:000001">
    <property type="entry name" value="60S ribosomal protein L21"/>
    <property type="match status" value="1"/>
</dbReference>
<protein>
    <submittedName>
        <fullName evidence="4">Unnamed protein product</fullName>
    </submittedName>
</protein>
<dbReference type="InterPro" id="IPR001147">
    <property type="entry name" value="Ribosomal_eL21"/>
</dbReference>
<gene>
    <name evidence="4" type="ORF">Amon01_000236200</name>
</gene>
<comment type="caution">
    <text evidence="4">The sequence shown here is derived from an EMBL/GenBank/DDBJ whole genome shotgun (WGS) entry which is preliminary data.</text>
</comment>
<evidence type="ECO:0000313" key="5">
    <source>
        <dbReference type="Proteomes" id="UP001165063"/>
    </source>
</evidence>
<evidence type="ECO:0000256" key="2">
    <source>
        <dbReference type="ARBA" id="ARBA00022980"/>
    </source>
</evidence>
<dbReference type="GO" id="GO:0015934">
    <property type="term" value="C:large ribosomal subunit"/>
    <property type="evidence" value="ECO:0007669"/>
    <property type="project" value="UniProtKB-ARBA"/>
</dbReference>
<dbReference type="InterPro" id="IPR036948">
    <property type="entry name" value="Ribosomal_eL21_sf"/>
</dbReference>
<dbReference type="Pfam" id="PF01157">
    <property type="entry name" value="Ribosomal_L21e"/>
    <property type="match status" value="1"/>
</dbReference>
<comment type="similarity">
    <text evidence="1">Belongs to the eukaryotic ribosomal protein eL21 family.</text>
</comment>